<organism evidence="2 3">
    <name type="scientific">Lactuca saligna</name>
    <name type="common">Willowleaf lettuce</name>
    <dbReference type="NCBI Taxonomy" id="75948"/>
    <lineage>
        <taxon>Eukaryota</taxon>
        <taxon>Viridiplantae</taxon>
        <taxon>Streptophyta</taxon>
        <taxon>Embryophyta</taxon>
        <taxon>Tracheophyta</taxon>
        <taxon>Spermatophyta</taxon>
        <taxon>Magnoliopsida</taxon>
        <taxon>eudicotyledons</taxon>
        <taxon>Gunneridae</taxon>
        <taxon>Pentapetalae</taxon>
        <taxon>asterids</taxon>
        <taxon>campanulids</taxon>
        <taxon>Asterales</taxon>
        <taxon>Asteraceae</taxon>
        <taxon>Cichorioideae</taxon>
        <taxon>Cichorieae</taxon>
        <taxon>Lactucinae</taxon>
        <taxon>Lactuca</taxon>
    </lineage>
</organism>
<feature type="region of interest" description="Disordered" evidence="1">
    <location>
        <begin position="1"/>
        <end position="35"/>
    </location>
</feature>
<name>A0AA36ELA9_LACSI</name>
<protein>
    <submittedName>
        <fullName evidence="2">Uncharacterized protein</fullName>
    </submittedName>
</protein>
<evidence type="ECO:0000313" key="3">
    <source>
        <dbReference type="Proteomes" id="UP001177003"/>
    </source>
</evidence>
<evidence type="ECO:0000313" key="2">
    <source>
        <dbReference type="EMBL" id="CAI9301331.1"/>
    </source>
</evidence>
<gene>
    <name evidence="2" type="ORF">LSALG_LOCUS39889</name>
</gene>
<proteinExistence type="predicted"/>
<dbReference type="AlphaFoldDB" id="A0AA36ELA9"/>
<dbReference type="Proteomes" id="UP001177003">
    <property type="component" value="Chromosome 9"/>
</dbReference>
<feature type="region of interest" description="Disordered" evidence="1">
    <location>
        <begin position="76"/>
        <end position="97"/>
    </location>
</feature>
<dbReference type="EMBL" id="OX465085">
    <property type="protein sequence ID" value="CAI9301331.1"/>
    <property type="molecule type" value="Genomic_DNA"/>
</dbReference>
<evidence type="ECO:0000256" key="1">
    <source>
        <dbReference type="SAM" id="MobiDB-lite"/>
    </source>
</evidence>
<accession>A0AA36ELA9</accession>
<feature type="compositionally biased region" description="Polar residues" evidence="1">
    <location>
        <begin position="80"/>
        <end position="90"/>
    </location>
</feature>
<sequence length="97" mass="11100">MSVSLAGRKQVLNRSNDREGITIISSPHPNPPKKSKIKHLQYLSFLIYRLFQPSHRLIYSITVNFDRWNQQKKQDARLQRAQSSASTTVGSLVVQPP</sequence>
<keyword evidence="3" id="KW-1185">Reference proteome</keyword>
<reference evidence="2" key="1">
    <citation type="submission" date="2023-04" db="EMBL/GenBank/DDBJ databases">
        <authorList>
            <person name="Vijverberg K."/>
            <person name="Xiong W."/>
            <person name="Schranz E."/>
        </authorList>
    </citation>
    <scope>NUCLEOTIDE SEQUENCE</scope>
</reference>